<dbReference type="Proteomes" id="UP000789375">
    <property type="component" value="Unassembled WGS sequence"/>
</dbReference>
<sequence>MASFLITECLEKIFLNFLDIPAGDTSTNSSTINTSTNTSTGDLYACTLVSRYWCKVSTPLLYSYPFHHFRNLTYRDDDVKSKILDHYFKLIHTLLKCIPHDIEQTLNEPYLAMHFHLSTFNYISFIRGLIFHDVIFHCHRQDWFTYLGLETTSVDFFSLMVLFTKFLCKHCNNLTILEFPFKIEVSLFDDMIELLSPKLDNLKELYYHGKSCHGLPLKSCYSNIPMHFYSKLDNIRSINLLCSDIVEAISLSKFIPLQNRLQHFILSDYHSAANSNNGKYNIVINSLSAQKDSLQVLELRNVSFKNVDGKAIDLLGLLKNIRKLKLFWCRQFNIKLNSWTRNLPKIEEFEFIGFYIEDMSISFIIKLIQSASLTLTRLVIDYDRVDAFDYNVTQIYDQIPLYLHSLTHLTLTQIRQTELVPIFTSCIKLVYLSIIPIGKIEGYLENVIPKRLQIIQFRKVDFINIDTLGPSLKKCVNDGGKLKYLEIKGRCNVSQECFDLVGKLGVKLIIYRA</sequence>
<keyword evidence="2" id="KW-1185">Reference proteome</keyword>
<reference evidence="1" key="1">
    <citation type="submission" date="2021-06" db="EMBL/GenBank/DDBJ databases">
        <authorList>
            <person name="Kallberg Y."/>
            <person name="Tangrot J."/>
            <person name="Rosling A."/>
        </authorList>
    </citation>
    <scope>NUCLEOTIDE SEQUENCE</scope>
    <source>
        <strain evidence="1">87-6 pot B 2015</strain>
    </source>
</reference>
<name>A0A9N9HEA9_FUNMO</name>
<organism evidence="1 2">
    <name type="scientific">Funneliformis mosseae</name>
    <name type="common">Endomycorrhizal fungus</name>
    <name type="synonym">Glomus mosseae</name>
    <dbReference type="NCBI Taxonomy" id="27381"/>
    <lineage>
        <taxon>Eukaryota</taxon>
        <taxon>Fungi</taxon>
        <taxon>Fungi incertae sedis</taxon>
        <taxon>Mucoromycota</taxon>
        <taxon>Glomeromycotina</taxon>
        <taxon>Glomeromycetes</taxon>
        <taxon>Glomerales</taxon>
        <taxon>Glomeraceae</taxon>
        <taxon>Funneliformis</taxon>
    </lineage>
</organism>
<dbReference type="InterPro" id="IPR032675">
    <property type="entry name" value="LRR_dom_sf"/>
</dbReference>
<gene>
    <name evidence="1" type="ORF">FMOSSE_LOCUS12548</name>
</gene>
<dbReference type="AlphaFoldDB" id="A0A9N9HEA9"/>
<evidence type="ECO:0000313" key="1">
    <source>
        <dbReference type="EMBL" id="CAG8673848.1"/>
    </source>
</evidence>
<accession>A0A9N9HEA9</accession>
<proteinExistence type="predicted"/>
<comment type="caution">
    <text evidence="1">The sequence shown here is derived from an EMBL/GenBank/DDBJ whole genome shotgun (WGS) entry which is preliminary data.</text>
</comment>
<dbReference type="EMBL" id="CAJVPP010006089">
    <property type="protein sequence ID" value="CAG8673848.1"/>
    <property type="molecule type" value="Genomic_DNA"/>
</dbReference>
<evidence type="ECO:0000313" key="2">
    <source>
        <dbReference type="Proteomes" id="UP000789375"/>
    </source>
</evidence>
<dbReference type="SUPFAM" id="SSF52047">
    <property type="entry name" value="RNI-like"/>
    <property type="match status" value="1"/>
</dbReference>
<dbReference type="Gene3D" id="3.80.10.10">
    <property type="entry name" value="Ribonuclease Inhibitor"/>
    <property type="match status" value="1"/>
</dbReference>
<protein>
    <submittedName>
        <fullName evidence="1">6591_t:CDS:1</fullName>
    </submittedName>
</protein>